<name>J1Q6G6_9ALTE</name>
<reference evidence="1 2" key="1">
    <citation type="journal article" date="2012" name="J. Bacteriol.">
        <title>Genome Sequence of Pectin-Degrading Alishewanella aestuarii Strain B11T, Isolated from Tidal Flat Sediment.</title>
        <authorList>
            <person name="Jung J."/>
            <person name="Choi S."/>
            <person name="Chun J."/>
            <person name="Park W."/>
        </authorList>
    </citation>
    <scope>NUCLEOTIDE SEQUENCE [LARGE SCALE GENOMIC DNA]</scope>
    <source>
        <strain evidence="1 2">B11</strain>
    </source>
</reference>
<evidence type="ECO:0000313" key="2">
    <source>
        <dbReference type="Proteomes" id="UP000012043"/>
    </source>
</evidence>
<protein>
    <submittedName>
        <fullName evidence="1">Uncharacterized protein</fullName>
    </submittedName>
</protein>
<evidence type="ECO:0000313" key="1">
    <source>
        <dbReference type="EMBL" id="EJI86783.1"/>
    </source>
</evidence>
<sequence>MSANLAVRQRLRNMRCLMRLKFLQKFIHLAIYTVADKK</sequence>
<comment type="caution">
    <text evidence="1">The sequence shown here is derived from an EMBL/GenBank/DDBJ whole genome shotgun (WGS) entry which is preliminary data.</text>
</comment>
<gene>
    <name evidence="1" type="ORF">AEST_03290</name>
</gene>
<accession>J1Q6G6</accession>
<keyword evidence="2" id="KW-1185">Reference proteome</keyword>
<proteinExistence type="predicted"/>
<dbReference type="EMBL" id="ALAB01000002">
    <property type="protein sequence ID" value="EJI86783.1"/>
    <property type="molecule type" value="Genomic_DNA"/>
</dbReference>
<dbReference type="AlphaFoldDB" id="J1Q6G6"/>
<organism evidence="1 2">
    <name type="scientific">Alishewanella aestuarii B11</name>
    <dbReference type="NCBI Taxonomy" id="1197174"/>
    <lineage>
        <taxon>Bacteria</taxon>
        <taxon>Pseudomonadati</taxon>
        <taxon>Pseudomonadota</taxon>
        <taxon>Gammaproteobacteria</taxon>
        <taxon>Alteromonadales</taxon>
        <taxon>Alteromonadaceae</taxon>
        <taxon>Alishewanella</taxon>
    </lineage>
</organism>
<dbReference type="Proteomes" id="UP000012043">
    <property type="component" value="Unassembled WGS sequence"/>
</dbReference>